<evidence type="ECO:0000256" key="4">
    <source>
        <dbReference type="ARBA" id="ARBA00022927"/>
    </source>
</evidence>
<evidence type="ECO:0000256" key="5">
    <source>
        <dbReference type="ARBA" id="ARBA00022989"/>
    </source>
</evidence>
<proteinExistence type="predicted"/>
<keyword evidence="5" id="KW-1133">Transmembrane helix</keyword>
<dbReference type="InterPro" id="IPR003369">
    <property type="entry name" value="TatA/B/E"/>
</dbReference>
<comment type="caution">
    <text evidence="8">The sequence shown here is derived from an EMBL/GenBank/DDBJ whole genome shotgun (WGS) entry which is preliminary data.</text>
</comment>
<gene>
    <name evidence="8" type="ORF">HMPREF1250_1548</name>
</gene>
<evidence type="ECO:0000256" key="3">
    <source>
        <dbReference type="ARBA" id="ARBA00022692"/>
    </source>
</evidence>
<keyword evidence="7" id="KW-0472">Membrane</keyword>
<comment type="subcellular location">
    <subcellularLocation>
        <location evidence="1">Membrane</location>
        <topology evidence="1">Single-pass membrane protein</topology>
    </subcellularLocation>
</comment>
<dbReference type="NCBIfam" id="NF011430">
    <property type="entry name" value="PRK14861.1"/>
    <property type="match status" value="1"/>
</dbReference>
<sequence length="98" mass="10989">MFNIGMSEMVVVLIVALLVFGPQRLPEIAKILGKSFTEFRRAGREVMEATEKMQDMADETKHTAKEAITIDAEIMTEEKERIAGSAQKEGSHDEKYGK</sequence>
<evidence type="ECO:0000313" key="9">
    <source>
        <dbReference type="Proteomes" id="UP000017090"/>
    </source>
</evidence>
<protein>
    <submittedName>
        <fullName evidence="8">MttA family protein</fullName>
    </submittedName>
</protein>
<dbReference type="GO" id="GO:0016020">
    <property type="term" value="C:membrane"/>
    <property type="evidence" value="ECO:0007669"/>
    <property type="project" value="UniProtKB-SubCell"/>
</dbReference>
<dbReference type="PANTHER" id="PTHR33162">
    <property type="entry name" value="SEC-INDEPENDENT PROTEIN TRANSLOCASE PROTEIN TATA, CHLOROPLASTIC"/>
    <property type="match status" value="1"/>
</dbReference>
<accession>U7UDI1</accession>
<keyword evidence="2" id="KW-0813">Transport</keyword>
<keyword evidence="4" id="KW-0653">Protein transport</keyword>
<dbReference type="PATRIC" id="fig|1111454.3.peg.2184"/>
<keyword evidence="6" id="KW-0811">Translocation</keyword>
<dbReference type="Gene3D" id="1.20.5.3310">
    <property type="match status" value="1"/>
</dbReference>
<organism evidence="8 9">
    <name type="scientific">Megasphaera vaginalis</name>
    <name type="common">ex Srinivasan et al. 2021</name>
    <dbReference type="NCBI Taxonomy" id="1111454"/>
    <lineage>
        <taxon>Bacteria</taxon>
        <taxon>Bacillati</taxon>
        <taxon>Bacillota</taxon>
        <taxon>Negativicutes</taxon>
        <taxon>Veillonellales</taxon>
        <taxon>Veillonellaceae</taxon>
        <taxon>Megasphaera</taxon>
    </lineage>
</organism>
<dbReference type="AlphaFoldDB" id="U7UDI1"/>
<reference evidence="8 9" key="1">
    <citation type="submission" date="2013-09" db="EMBL/GenBank/DDBJ databases">
        <authorList>
            <person name="Durkin A.S."/>
            <person name="Haft D.R."/>
            <person name="McCorrison J."/>
            <person name="Torralba M."/>
            <person name="Gillis M."/>
            <person name="Haft D.H."/>
            <person name="Methe B."/>
            <person name="Sutton G."/>
            <person name="Nelson K.E."/>
        </authorList>
    </citation>
    <scope>NUCLEOTIDE SEQUENCE [LARGE SCALE GENOMIC DNA]</scope>
    <source>
        <strain evidence="8 9">BV3C16-1</strain>
    </source>
</reference>
<dbReference type="Proteomes" id="UP000017090">
    <property type="component" value="Unassembled WGS sequence"/>
</dbReference>
<dbReference type="GO" id="GO:0015031">
    <property type="term" value="P:protein transport"/>
    <property type="evidence" value="ECO:0007669"/>
    <property type="project" value="UniProtKB-KW"/>
</dbReference>
<dbReference type="eggNOG" id="COG1826">
    <property type="taxonomic scope" value="Bacteria"/>
</dbReference>
<dbReference type="Pfam" id="PF02416">
    <property type="entry name" value="TatA_B_E"/>
    <property type="match status" value="1"/>
</dbReference>
<dbReference type="STRING" id="1111454.HMPREF1250_1548"/>
<dbReference type="PANTHER" id="PTHR33162:SF1">
    <property type="entry name" value="SEC-INDEPENDENT PROTEIN TRANSLOCASE PROTEIN TATA, CHLOROPLASTIC"/>
    <property type="match status" value="1"/>
</dbReference>
<dbReference type="OrthoDB" id="9800908at2"/>
<keyword evidence="9" id="KW-1185">Reference proteome</keyword>
<evidence type="ECO:0000256" key="6">
    <source>
        <dbReference type="ARBA" id="ARBA00023010"/>
    </source>
</evidence>
<dbReference type="PRINTS" id="PR01506">
    <property type="entry name" value="TATBPROTEIN"/>
</dbReference>
<dbReference type="RefSeq" id="WP_023054671.1">
    <property type="nucleotide sequence ID" value="NZ_AWXA01000062.1"/>
</dbReference>
<name>U7UDI1_9FIRM</name>
<evidence type="ECO:0000256" key="7">
    <source>
        <dbReference type="ARBA" id="ARBA00023136"/>
    </source>
</evidence>
<dbReference type="EMBL" id="AWXA01000062">
    <property type="protein sequence ID" value="ERT56508.1"/>
    <property type="molecule type" value="Genomic_DNA"/>
</dbReference>
<keyword evidence="3" id="KW-0812">Transmembrane</keyword>
<evidence type="ECO:0000313" key="8">
    <source>
        <dbReference type="EMBL" id="ERT56508.1"/>
    </source>
</evidence>
<evidence type="ECO:0000256" key="2">
    <source>
        <dbReference type="ARBA" id="ARBA00022448"/>
    </source>
</evidence>
<evidence type="ECO:0000256" key="1">
    <source>
        <dbReference type="ARBA" id="ARBA00004167"/>
    </source>
</evidence>